<dbReference type="PANTHER" id="PTHR30390">
    <property type="entry name" value="SEDOHEPTULOSE 7-PHOSPHATE ISOMERASE / DNAA INITIATOR-ASSOCIATING FACTOR FOR REPLICATION INITIATION"/>
    <property type="match status" value="1"/>
</dbReference>
<reference evidence="2 3" key="1">
    <citation type="submission" date="2018-02" db="EMBL/GenBank/DDBJ databases">
        <title>Subsurface microbial communities from deep shales in Ohio and West Virginia, USA.</title>
        <authorList>
            <person name="Wrighton K."/>
        </authorList>
    </citation>
    <scope>NUCLEOTIDE SEQUENCE [LARGE SCALE GENOMIC DNA]</scope>
    <source>
        <strain evidence="2 3">OWC-DMM</strain>
    </source>
</reference>
<protein>
    <submittedName>
        <fullName evidence="2">Phosphoheptose isomerase</fullName>
    </submittedName>
</protein>
<dbReference type="PROSITE" id="PS51464">
    <property type="entry name" value="SIS"/>
    <property type="match status" value="1"/>
</dbReference>
<dbReference type="AlphaFoldDB" id="A0A2S6H4W4"/>
<dbReference type="GO" id="GO:0016853">
    <property type="term" value="F:isomerase activity"/>
    <property type="evidence" value="ECO:0007669"/>
    <property type="project" value="UniProtKB-KW"/>
</dbReference>
<dbReference type="Gene3D" id="3.40.50.10490">
    <property type="entry name" value="Glucose-6-phosphate isomerase like protein, domain 1"/>
    <property type="match status" value="1"/>
</dbReference>
<evidence type="ECO:0000313" key="3">
    <source>
        <dbReference type="Proteomes" id="UP000240010"/>
    </source>
</evidence>
<dbReference type="InterPro" id="IPR001347">
    <property type="entry name" value="SIS_dom"/>
</dbReference>
<sequence>MKTFISELEEHKAMMERLADCSGAIEAAGALLIETLRQGGKILLCGNGGSAADCQHIAAELVVRYEKNRKALAAIALTTDSSILTAHSNDIGFDTVYSRQIEAIANEKDCLIAISTSGTSKNILNAVDAARLKGMAVIGLTGCEGGELCGQVTHSVIVPSDVTARIQEAHILIGHWWCGAIEGAY</sequence>
<dbReference type="GO" id="GO:0097367">
    <property type="term" value="F:carbohydrate derivative binding"/>
    <property type="evidence" value="ECO:0007669"/>
    <property type="project" value="InterPro"/>
</dbReference>
<dbReference type="InterPro" id="IPR035461">
    <property type="entry name" value="GmhA/DiaA"/>
</dbReference>
<evidence type="ECO:0000313" key="2">
    <source>
        <dbReference type="EMBL" id="PPK72483.1"/>
    </source>
</evidence>
<dbReference type="InterPro" id="IPR046348">
    <property type="entry name" value="SIS_dom_sf"/>
</dbReference>
<dbReference type="GO" id="GO:1901135">
    <property type="term" value="P:carbohydrate derivative metabolic process"/>
    <property type="evidence" value="ECO:0007669"/>
    <property type="project" value="InterPro"/>
</dbReference>
<proteinExistence type="predicted"/>
<organism evidence="2 3">
    <name type="scientific">Methylobacter tundripaludum</name>
    <dbReference type="NCBI Taxonomy" id="173365"/>
    <lineage>
        <taxon>Bacteria</taxon>
        <taxon>Pseudomonadati</taxon>
        <taxon>Pseudomonadota</taxon>
        <taxon>Gammaproteobacteria</taxon>
        <taxon>Methylococcales</taxon>
        <taxon>Methylococcaceae</taxon>
        <taxon>Methylobacter</taxon>
    </lineage>
</organism>
<evidence type="ECO:0000259" key="1">
    <source>
        <dbReference type="PROSITE" id="PS51464"/>
    </source>
</evidence>
<name>A0A2S6H4W4_9GAMM</name>
<dbReference type="PANTHER" id="PTHR30390:SF6">
    <property type="entry name" value="DNAA INITIATOR-ASSOCIATING PROTEIN DIAA"/>
    <property type="match status" value="1"/>
</dbReference>
<dbReference type="CDD" id="cd05006">
    <property type="entry name" value="SIS_GmhA"/>
    <property type="match status" value="1"/>
</dbReference>
<keyword evidence="2" id="KW-0413">Isomerase</keyword>
<dbReference type="InterPro" id="IPR050099">
    <property type="entry name" value="SIS_GmhA/DiaA_subfam"/>
</dbReference>
<dbReference type="Pfam" id="PF13580">
    <property type="entry name" value="SIS_2"/>
    <property type="match status" value="1"/>
</dbReference>
<comment type="caution">
    <text evidence="2">The sequence shown here is derived from an EMBL/GenBank/DDBJ whole genome shotgun (WGS) entry which is preliminary data.</text>
</comment>
<accession>A0A2S6H4W4</accession>
<gene>
    <name evidence="2" type="ORF">B0F87_1183</name>
</gene>
<dbReference type="SUPFAM" id="SSF53697">
    <property type="entry name" value="SIS domain"/>
    <property type="match status" value="1"/>
</dbReference>
<dbReference type="EMBL" id="PTIZ01000018">
    <property type="protein sequence ID" value="PPK72483.1"/>
    <property type="molecule type" value="Genomic_DNA"/>
</dbReference>
<dbReference type="Proteomes" id="UP000240010">
    <property type="component" value="Unassembled WGS sequence"/>
</dbReference>
<dbReference type="RefSeq" id="WP_258076166.1">
    <property type="nucleotide sequence ID" value="NZ_PTIZ01000018.1"/>
</dbReference>
<feature type="domain" description="SIS" evidence="1">
    <location>
        <begin position="32"/>
        <end position="185"/>
    </location>
</feature>